<gene>
    <name evidence="1" type="ORF">MKS88_001031</name>
</gene>
<sequence>MQVITADKIGLLKYIQCRTKSSVIQQELHPHLSRTVNNMTWSGGYGGYEESEITLCRTNGLVESFEFYEKEESPYISDTCSLSFLSCNNCIYTRMLNHHHSIIYDDLFNKDKEKYKNYSNIMPLYTCAKIIKNGIYKDYLLNDRLLVTVSNSGHVNVLKWGNGDKFKYLLNNKDEIKYQNDKDKRIQVYLKNYKNDILDNIQFKQIDEKDSTNIIIRKNEYANINIEDICKEYHYNNMISKENIIQSYILSNPVDASCVNELLTNRLAIGGYKNCLKVFDLFSGTYLWKSRNLGISLLNINCETLIKSINFLNDINVNVLAAATYDQKIILYDMRCQNKPVYIYDHYKTKNVSKSKFNYFDHNYSESDLVFTSICNNPHIYTEEQYNSTMGVHVTTNVNKKNQDDNTIVANGQTTNLIQEETKNSSIINEVHNVEHFPSSAEGQIFAKFNIQELQSRNMKIFDNIRKGKEPLPKEEPAVGTVTAEAEVNAQVDTTLRNAKRRKTDTTLLNIDPKENLPNRLLTPLHIKKEENCKNYLIKKFAYRDSQNMFVSDNYGNVYKFEILTGDKLLNYIYMKKCSHENVAYEKEGDWEKKKDDYLIKNKEQLYKFYKEYQKNNKTHMRNDLPVMWAKDNFDQFLITFIKKFKIHNGAISSLSLHKGKNLLCSASYDRFISILNIEKGEIIKRVHVGHVLTSCLLHSKFILENEHQMEQEQHTEAAPSLYLTDSSIETCDYLGEYRRVNNGNSKMDTSVGSQSSNEEDEEEYAAYDDEDEEEEDEKNENEEEEDEEEEDEEEEDEEEEDEEEEYEEEEDEEEEDEEE</sequence>
<name>A0ACB9YG13_PLABR</name>
<accession>A0ACB9YG13</accession>
<comment type="caution">
    <text evidence="1">The sequence shown here is derived from an EMBL/GenBank/DDBJ whole genome shotgun (WGS) entry which is preliminary data.</text>
</comment>
<organism evidence="1 2">
    <name type="scientific">Plasmodium brasilianum</name>
    <dbReference type="NCBI Taxonomy" id="5824"/>
    <lineage>
        <taxon>Eukaryota</taxon>
        <taxon>Sar</taxon>
        <taxon>Alveolata</taxon>
        <taxon>Apicomplexa</taxon>
        <taxon>Aconoidasida</taxon>
        <taxon>Haemosporida</taxon>
        <taxon>Plasmodiidae</taxon>
        <taxon>Plasmodium</taxon>
        <taxon>Plasmodium (Plasmodium)</taxon>
    </lineage>
</organism>
<evidence type="ECO:0000313" key="2">
    <source>
        <dbReference type="Proteomes" id="UP001056978"/>
    </source>
</evidence>
<dbReference type="Proteomes" id="UP001056978">
    <property type="component" value="Chromosome 3"/>
</dbReference>
<evidence type="ECO:0000313" key="1">
    <source>
        <dbReference type="EMBL" id="KAI4840796.1"/>
    </source>
</evidence>
<keyword evidence="2" id="KW-1185">Reference proteome</keyword>
<reference evidence="1" key="1">
    <citation type="submission" date="2022-06" db="EMBL/GenBank/DDBJ databases">
        <title>The First Complete Genome of the Simian Malaria Parasite Plasmodium brasilianum.</title>
        <authorList>
            <person name="Bajic M."/>
            <person name="Ravishankar S."/>
        </authorList>
    </citation>
    <scope>NUCLEOTIDE SEQUENCE</scope>
    <source>
        <strain evidence="1">Bolivian I</strain>
    </source>
</reference>
<proteinExistence type="predicted"/>
<protein>
    <submittedName>
        <fullName evidence="1">Uncharacterized protein</fullName>
    </submittedName>
</protein>
<dbReference type="EMBL" id="CM043771">
    <property type="protein sequence ID" value="KAI4840796.1"/>
    <property type="molecule type" value="Genomic_DNA"/>
</dbReference>